<feature type="region of interest" description="Disordered" evidence="1">
    <location>
        <begin position="1"/>
        <end position="37"/>
    </location>
</feature>
<evidence type="ECO:0000313" key="3">
    <source>
        <dbReference type="Proteomes" id="UP000095767"/>
    </source>
</evidence>
<evidence type="ECO:0008006" key="4">
    <source>
        <dbReference type="Google" id="ProtNLM"/>
    </source>
</evidence>
<keyword evidence="3" id="KW-1185">Reference proteome</keyword>
<accession>A0A1E5V8P0</accession>
<protein>
    <recommendedName>
        <fullName evidence="4">Wall-associated receptor kinase galacturonan-binding domain-containing protein</fullName>
    </recommendedName>
</protein>
<dbReference type="STRING" id="888268.A0A1E5V8P0"/>
<dbReference type="AlphaFoldDB" id="A0A1E5V8P0"/>
<feature type="compositionally biased region" description="Polar residues" evidence="1">
    <location>
        <begin position="1"/>
        <end position="19"/>
    </location>
</feature>
<gene>
    <name evidence="2" type="ORF">BAE44_0017469</name>
</gene>
<evidence type="ECO:0000256" key="1">
    <source>
        <dbReference type="SAM" id="MobiDB-lite"/>
    </source>
</evidence>
<organism evidence="2 3">
    <name type="scientific">Dichanthelium oligosanthes</name>
    <dbReference type="NCBI Taxonomy" id="888268"/>
    <lineage>
        <taxon>Eukaryota</taxon>
        <taxon>Viridiplantae</taxon>
        <taxon>Streptophyta</taxon>
        <taxon>Embryophyta</taxon>
        <taxon>Tracheophyta</taxon>
        <taxon>Spermatophyta</taxon>
        <taxon>Magnoliopsida</taxon>
        <taxon>Liliopsida</taxon>
        <taxon>Poales</taxon>
        <taxon>Poaceae</taxon>
        <taxon>PACMAD clade</taxon>
        <taxon>Panicoideae</taxon>
        <taxon>Panicodae</taxon>
        <taxon>Paniceae</taxon>
        <taxon>Dichantheliinae</taxon>
        <taxon>Dichanthelium</taxon>
    </lineage>
</organism>
<reference evidence="2 3" key="1">
    <citation type="submission" date="2016-09" db="EMBL/GenBank/DDBJ databases">
        <title>The draft genome of Dichanthelium oligosanthes: A C3 panicoid grass species.</title>
        <authorList>
            <person name="Studer A.J."/>
            <person name="Schnable J.C."/>
            <person name="Brutnell T.P."/>
        </authorList>
    </citation>
    <scope>NUCLEOTIDE SEQUENCE [LARGE SCALE GENOMIC DNA]</scope>
    <source>
        <strain evidence="3">cv. Kellogg 1175</strain>
        <tissue evidence="2">Leaf</tissue>
    </source>
</reference>
<dbReference type="OrthoDB" id="4062651at2759"/>
<dbReference type="Proteomes" id="UP000095767">
    <property type="component" value="Unassembled WGS sequence"/>
</dbReference>
<proteinExistence type="predicted"/>
<comment type="caution">
    <text evidence="2">The sequence shown here is derived from an EMBL/GenBank/DDBJ whole genome shotgun (WGS) entry which is preliminary data.</text>
</comment>
<sequence>MDSSPSKSPESVNGGQSDQPWRAQHWRQPPGASAAPPSAVDLAHCTKSYGGVNISYPYGIGWGCFRPGFEVTCNHSTRPPKLFLANTTTEIIQQYPRGDVDASIVFNIATRPGAFGSHNRSWEAPRKSLSIWSSTVMIVGCGVEAFLFDTTSGAGNLIGYCATKCDDMAALEKAEGGGCSGMGCCNIELDGPVLSFRLSIIQKEEALPAGLANATTLKAFLQDGMHTFSMLDPLSDKVNESTVGTATTYLSPVITDQPNCRTARMHEQYACAAANSCMDYGGNGGYSCACPQSI</sequence>
<dbReference type="PANTHER" id="PTHR33491">
    <property type="entry name" value="OSJNBA0016N04.9 PROTEIN"/>
    <property type="match status" value="1"/>
</dbReference>
<evidence type="ECO:0000313" key="2">
    <source>
        <dbReference type="EMBL" id="OEL21512.1"/>
    </source>
</evidence>
<name>A0A1E5V8P0_9POAL</name>
<dbReference type="EMBL" id="LWDX02047676">
    <property type="protein sequence ID" value="OEL21512.1"/>
    <property type="molecule type" value="Genomic_DNA"/>
</dbReference>